<evidence type="ECO:0000256" key="4">
    <source>
        <dbReference type="ARBA" id="ARBA00022576"/>
    </source>
</evidence>
<dbReference type="InterPro" id="IPR015424">
    <property type="entry name" value="PyrdxlP-dep_Trfase"/>
</dbReference>
<dbReference type="FunFam" id="3.90.1150.10:FF:000152">
    <property type="entry name" value="Ornithine aminotransferase"/>
    <property type="match status" value="2"/>
</dbReference>
<dbReference type="Gene3D" id="3.40.640.10">
    <property type="entry name" value="Type I PLP-dependent aspartate aminotransferase-like (Major domain)"/>
    <property type="match status" value="1"/>
</dbReference>
<dbReference type="PANTHER" id="PTHR11986:SF18">
    <property type="entry name" value="ORNITHINE AMINOTRANSFERASE, MITOCHONDRIAL"/>
    <property type="match status" value="1"/>
</dbReference>
<keyword evidence="10" id="KW-1185">Reference proteome</keyword>
<dbReference type="PIRSF" id="PIRSF000521">
    <property type="entry name" value="Transaminase_4ab_Lys_Orn"/>
    <property type="match status" value="1"/>
</dbReference>
<comment type="cofactor">
    <cofactor evidence="1">
        <name>pyridoxal 5'-phosphate</name>
        <dbReference type="ChEBI" id="CHEBI:597326"/>
    </cofactor>
</comment>
<dbReference type="GO" id="GO:0055129">
    <property type="term" value="P:L-proline biosynthetic process"/>
    <property type="evidence" value="ECO:0007669"/>
    <property type="project" value="UniProtKB-UniPathway"/>
</dbReference>
<evidence type="ECO:0000256" key="6">
    <source>
        <dbReference type="ARBA" id="ARBA00022898"/>
    </source>
</evidence>
<evidence type="ECO:0000256" key="7">
    <source>
        <dbReference type="ARBA" id="ARBA00030587"/>
    </source>
</evidence>
<dbReference type="Gene3D" id="3.90.1150.10">
    <property type="entry name" value="Aspartate Aminotransferase, domain 1"/>
    <property type="match status" value="1"/>
</dbReference>
<proteinExistence type="inferred from homology"/>
<protein>
    <recommendedName>
        <fullName evidence="3">ornithine aminotransferase</fullName>
        <ecNumber evidence="3">2.6.1.13</ecNumber>
    </recommendedName>
    <alternativeName>
        <fullName evidence="7">Ornithine--oxo-acid aminotransferase</fullName>
    </alternativeName>
</protein>
<sequence length="416" mass="45908">MIHTENTLSSKSEILIEKENKYGAHNYHPLPVVLEKGEGVYVWDVDGKKYYDFLSAYSAVNQGHCHPKIVQAMIDQAQKLTLTSRAFYNDKLGNYEEYVTKYFGFDKVLPMNTGAEAVETALKVCRKWAYEVKGIPENQAQIIVCENNFHGRTTTIISFSNDETARKNFGPFTDGFIKIEYDNLEALEKALDSSKNIAGFLVEPIQGEAGVYVPSEGYLAKAKALCEKHNVLFIADEVQTGIARTGKLLAVHHENVQPDILILGKAISGGVYPVSAVLANNEIMNVIKPGQHGSTFGGNPVAAAVAIAALEVVKEEKLAENAERLGIILRDGLNKIAEKNSLITLVRGKGLLNAIVINSGEDSDLAWEICLKFRDNGLLAKPTHGNKIRFAPPLVMTEDQIKECLEIIEKSLNEFR</sequence>
<keyword evidence="6 8" id="KW-0663">Pyridoxal phosphate</keyword>
<dbReference type="InterPro" id="IPR010164">
    <property type="entry name" value="Orn_aminotrans"/>
</dbReference>
<dbReference type="GO" id="GO:0030170">
    <property type="term" value="F:pyridoxal phosphate binding"/>
    <property type="evidence" value="ECO:0007669"/>
    <property type="project" value="InterPro"/>
</dbReference>
<dbReference type="GO" id="GO:0004587">
    <property type="term" value="F:ornithine aminotransferase activity"/>
    <property type="evidence" value="ECO:0007669"/>
    <property type="project" value="UniProtKB-EC"/>
</dbReference>
<keyword evidence="4" id="KW-0032">Aminotransferase</keyword>
<dbReference type="InterPro" id="IPR005814">
    <property type="entry name" value="Aminotrans_3"/>
</dbReference>
<dbReference type="AlphaFoldDB" id="A0A3D9FSG0"/>
<comment type="similarity">
    <text evidence="8">Belongs to the class-III pyridoxal-phosphate-dependent aminotransferase family.</text>
</comment>
<evidence type="ECO:0000256" key="8">
    <source>
        <dbReference type="RuleBase" id="RU003560"/>
    </source>
</evidence>
<dbReference type="GO" id="GO:0019544">
    <property type="term" value="P:L-arginine catabolic process to L-glutamate"/>
    <property type="evidence" value="ECO:0007669"/>
    <property type="project" value="TreeGrafter"/>
</dbReference>
<dbReference type="UniPathway" id="UPA00098">
    <property type="reaction ID" value="UER00358"/>
</dbReference>
<dbReference type="NCBIfam" id="TIGR01885">
    <property type="entry name" value="Orn_aminotrans"/>
    <property type="match status" value="1"/>
</dbReference>
<name>A0A3D9FSG0_9FLAO</name>
<reference evidence="9 10" key="1">
    <citation type="submission" date="2018-07" db="EMBL/GenBank/DDBJ databases">
        <title>Genomic Encyclopedia of Archaeal and Bacterial Type Strains, Phase II (KMG-II): from individual species to whole genera.</title>
        <authorList>
            <person name="Goeker M."/>
        </authorList>
    </citation>
    <scope>NUCLEOTIDE SEQUENCE [LARGE SCALE GENOMIC DNA]</scope>
    <source>
        <strain evidence="9 10">DSM 25795</strain>
    </source>
</reference>
<dbReference type="CDD" id="cd00610">
    <property type="entry name" value="OAT_like"/>
    <property type="match status" value="1"/>
</dbReference>
<evidence type="ECO:0000256" key="1">
    <source>
        <dbReference type="ARBA" id="ARBA00001933"/>
    </source>
</evidence>
<dbReference type="Proteomes" id="UP000257004">
    <property type="component" value="Unassembled WGS sequence"/>
</dbReference>
<accession>A0A3D9FSG0</accession>
<comment type="caution">
    <text evidence="9">The sequence shown here is derived from an EMBL/GenBank/DDBJ whole genome shotgun (WGS) entry which is preliminary data.</text>
</comment>
<dbReference type="GO" id="GO:0010121">
    <property type="term" value="P:L-arginine catabolic process to proline via ornithine"/>
    <property type="evidence" value="ECO:0007669"/>
    <property type="project" value="TreeGrafter"/>
</dbReference>
<organism evidence="9 10">
    <name type="scientific">Flavobacterium cutihirudinis</name>
    <dbReference type="NCBI Taxonomy" id="1265740"/>
    <lineage>
        <taxon>Bacteria</taxon>
        <taxon>Pseudomonadati</taxon>
        <taxon>Bacteroidota</taxon>
        <taxon>Flavobacteriia</taxon>
        <taxon>Flavobacteriales</taxon>
        <taxon>Flavobacteriaceae</taxon>
        <taxon>Flavobacterium</taxon>
    </lineage>
</organism>
<gene>
    <name evidence="9" type="ORF">BD847_2579</name>
</gene>
<dbReference type="InterPro" id="IPR015422">
    <property type="entry name" value="PyrdxlP-dep_Trfase_small"/>
</dbReference>
<dbReference type="PROSITE" id="PS00600">
    <property type="entry name" value="AA_TRANSFER_CLASS_3"/>
    <property type="match status" value="1"/>
</dbReference>
<dbReference type="InterPro" id="IPR049704">
    <property type="entry name" value="Aminotrans_3_PPA_site"/>
</dbReference>
<dbReference type="RefSeq" id="WP_115888616.1">
    <property type="nucleotide sequence ID" value="NZ_QRDQ01000009.1"/>
</dbReference>
<dbReference type="InterPro" id="IPR050103">
    <property type="entry name" value="Class-III_PLP-dep_AT"/>
</dbReference>
<dbReference type="GO" id="GO:0005737">
    <property type="term" value="C:cytoplasm"/>
    <property type="evidence" value="ECO:0007669"/>
    <property type="project" value="TreeGrafter"/>
</dbReference>
<comment type="pathway">
    <text evidence="2">Amino-acid biosynthesis; L-proline biosynthesis; L-glutamate 5-semialdehyde from L-ornithine: step 1/1.</text>
</comment>
<dbReference type="Pfam" id="PF00202">
    <property type="entry name" value="Aminotran_3"/>
    <property type="match status" value="1"/>
</dbReference>
<evidence type="ECO:0000256" key="5">
    <source>
        <dbReference type="ARBA" id="ARBA00022679"/>
    </source>
</evidence>
<evidence type="ECO:0000256" key="2">
    <source>
        <dbReference type="ARBA" id="ARBA00004998"/>
    </source>
</evidence>
<dbReference type="FunFam" id="3.40.640.10:FF:000011">
    <property type="entry name" value="Ornithine aminotransferase"/>
    <property type="match status" value="1"/>
</dbReference>
<dbReference type="SUPFAM" id="SSF53383">
    <property type="entry name" value="PLP-dependent transferases"/>
    <property type="match status" value="1"/>
</dbReference>
<evidence type="ECO:0000313" key="9">
    <source>
        <dbReference type="EMBL" id="RED23521.1"/>
    </source>
</evidence>
<dbReference type="GO" id="GO:0042802">
    <property type="term" value="F:identical protein binding"/>
    <property type="evidence" value="ECO:0007669"/>
    <property type="project" value="TreeGrafter"/>
</dbReference>
<dbReference type="EMBL" id="QRDQ01000009">
    <property type="protein sequence ID" value="RED23521.1"/>
    <property type="molecule type" value="Genomic_DNA"/>
</dbReference>
<dbReference type="PANTHER" id="PTHR11986">
    <property type="entry name" value="AMINOTRANSFERASE CLASS III"/>
    <property type="match status" value="1"/>
</dbReference>
<evidence type="ECO:0000313" key="10">
    <source>
        <dbReference type="Proteomes" id="UP000257004"/>
    </source>
</evidence>
<keyword evidence="5" id="KW-0808">Transferase</keyword>
<dbReference type="EC" id="2.6.1.13" evidence="3"/>
<dbReference type="InterPro" id="IPR015421">
    <property type="entry name" value="PyrdxlP-dep_Trfase_major"/>
</dbReference>
<dbReference type="OrthoDB" id="9801052at2"/>
<evidence type="ECO:0000256" key="3">
    <source>
        <dbReference type="ARBA" id="ARBA00012924"/>
    </source>
</evidence>